<dbReference type="AlphaFoldDB" id="A0A4R4WZ11"/>
<accession>A0A4R4WZ11</accession>
<proteinExistence type="predicted"/>
<dbReference type="SUPFAM" id="SSF51182">
    <property type="entry name" value="RmlC-like cupins"/>
    <property type="match status" value="1"/>
</dbReference>
<protein>
    <recommendedName>
        <fullName evidence="3">Cupin</fullName>
    </recommendedName>
</protein>
<sequence length="121" mass="13547">MESPKYSRSDAFVVRPDEKGVIYEYPNQSHALRISYMEVNGRRPGEPGKAFLEEDCTFAIYIIDGAGTIWIEGEEFKLGAQDVATVLAGKRWYVEGNLKYVTATTPAFYPEQSTMVDVNPG</sequence>
<evidence type="ECO:0000313" key="2">
    <source>
        <dbReference type="Proteomes" id="UP000294543"/>
    </source>
</evidence>
<evidence type="ECO:0000313" key="1">
    <source>
        <dbReference type="EMBL" id="TDD23133.1"/>
    </source>
</evidence>
<name>A0A4R4WZ11_9ACTN</name>
<evidence type="ECO:0008006" key="3">
    <source>
        <dbReference type="Google" id="ProtNLM"/>
    </source>
</evidence>
<comment type="caution">
    <text evidence="1">The sequence shown here is derived from an EMBL/GenBank/DDBJ whole genome shotgun (WGS) entry which is preliminary data.</text>
</comment>
<organism evidence="1 2">
    <name type="scientific">Nonomuraea diastatica</name>
    <dbReference type="NCBI Taxonomy" id="1848329"/>
    <lineage>
        <taxon>Bacteria</taxon>
        <taxon>Bacillati</taxon>
        <taxon>Actinomycetota</taxon>
        <taxon>Actinomycetes</taxon>
        <taxon>Streptosporangiales</taxon>
        <taxon>Streptosporangiaceae</taxon>
        <taxon>Nonomuraea</taxon>
    </lineage>
</organism>
<dbReference type="Gene3D" id="2.60.120.10">
    <property type="entry name" value="Jelly Rolls"/>
    <property type="match status" value="1"/>
</dbReference>
<gene>
    <name evidence="1" type="ORF">E1294_09880</name>
</gene>
<dbReference type="InterPro" id="IPR014710">
    <property type="entry name" value="RmlC-like_jellyroll"/>
</dbReference>
<reference evidence="1 2" key="1">
    <citation type="submission" date="2019-03" db="EMBL/GenBank/DDBJ databases">
        <title>Draft genome sequences of novel Actinobacteria.</title>
        <authorList>
            <person name="Sahin N."/>
            <person name="Ay H."/>
            <person name="Saygin H."/>
        </authorList>
    </citation>
    <scope>NUCLEOTIDE SEQUENCE [LARGE SCALE GENOMIC DNA]</scope>
    <source>
        <strain evidence="1 2">KC712</strain>
    </source>
</reference>
<dbReference type="Proteomes" id="UP000294543">
    <property type="component" value="Unassembled WGS sequence"/>
</dbReference>
<dbReference type="InterPro" id="IPR011051">
    <property type="entry name" value="RmlC_Cupin_sf"/>
</dbReference>
<keyword evidence="2" id="KW-1185">Reference proteome</keyword>
<dbReference type="EMBL" id="SMKP01000020">
    <property type="protein sequence ID" value="TDD23133.1"/>
    <property type="molecule type" value="Genomic_DNA"/>
</dbReference>